<evidence type="ECO:0000313" key="2">
    <source>
        <dbReference type="EMBL" id="CCG42114.1"/>
    </source>
</evidence>
<dbReference type="PANTHER" id="PTHR36973">
    <property type="entry name" value="SLL1456 PROTEIN-RELATED"/>
    <property type="match status" value="1"/>
</dbReference>
<dbReference type="RefSeq" id="WP_002729714.1">
    <property type="nucleotide sequence ID" value="NZ_CAHP01000027.1"/>
</dbReference>
<protein>
    <recommendedName>
        <fullName evidence="1">Methyltransferase FkbM domain-containing protein</fullName>
    </recommendedName>
</protein>
<reference evidence="2 3" key="1">
    <citation type="journal article" date="2012" name="J. Bacteriol.">
        <title>Draft Genome Sequence of the Purple Photosynthetic Bacterium Phaeospirillum molischianum DSM120, a Particularly Versatile Bacterium.</title>
        <authorList>
            <person name="Duquesne K."/>
            <person name="Prima V."/>
            <person name="Ji B."/>
            <person name="Rouy Z."/>
            <person name="Medigue C."/>
            <person name="Talla E."/>
            <person name="Sturgis J.N."/>
        </authorList>
    </citation>
    <scope>NUCLEOTIDE SEQUENCE [LARGE SCALE GENOMIC DNA]</scope>
    <source>
        <strain evidence="3">DSM120</strain>
    </source>
</reference>
<dbReference type="SUPFAM" id="SSF53335">
    <property type="entry name" value="S-adenosyl-L-methionine-dependent methyltransferases"/>
    <property type="match status" value="1"/>
</dbReference>
<proteinExistence type="predicted"/>
<dbReference type="Proteomes" id="UP000004169">
    <property type="component" value="Unassembled WGS sequence"/>
</dbReference>
<dbReference type="InterPro" id="IPR053188">
    <property type="entry name" value="FkbM_Methyltransferase"/>
</dbReference>
<evidence type="ECO:0000313" key="3">
    <source>
        <dbReference type="Proteomes" id="UP000004169"/>
    </source>
</evidence>
<gene>
    <name evidence="2" type="ORF">PHAMO_330003</name>
</gene>
<feature type="domain" description="Methyltransferase FkbM" evidence="1">
    <location>
        <begin position="27"/>
        <end position="147"/>
    </location>
</feature>
<name>H8FUS6_MAGML</name>
<dbReference type="Pfam" id="PF05050">
    <property type="entry name" value="Methyltransf_21"/>
    <property type="match status" value="1"/>
</dbReference>
<dbReference type="GO" id="GO:0008171">
    <property type="term" value="F:O-methyltransferase activity"/>
    <property type="evidence" value="ECO:0007669"/>
    <property type="project" value="TreeGrafter"/>
</dbReference>
<sequence>MGGLPFDPLQERLTEREVAEGGSAHLTLLPYALGDGGTHTLHINNHDATSSLYPLNTAGNAPFPLLAQLQTVRTETVATKRLDDVVPHQPVDFLKLDVQGGGLLILEHAREVLKQTALVHCKVEFSPIYQGQPLFGDIAAFLDRHGFYFLDFTFFGHYASETRLGFNSKDRLMWADALFLRRDPSADVKSSQALSLALIYQKFALADHLLSL</sequence>
<dbReference type="AlphaFoldDB" id="H8FUS6"/>
<organism evidence="2 3">
    <name type="scientific">Magnetospirillum molischianum DSM 120</name>
    <dbReference type="NCBI Taxonomy" id="1150626"/>
    <lineage>
        <taxon>Bacteria</taxon>
        <taxon>Pseudomonadati</taxon>
        <taxon>Pseudomonadota</taxon>
        <taxon>Alphaproteobacteria</taxon>
        <taxon>Rhodospirillales</taxon>
        <taxon>Rhodospirillaceae</taxon>
        <taxon>Magnetospirillum</taxon>
    </lineage>
</organism>
<dbReference type="STRING" id="1150626.PHAMO_330003"/>
<evidence type="ECO:0000259" key="1">
    <source>
        <dbReference type="Pfam" id="PF05050"/>
    </source>
</evidence>
<dbReference type="Gene3D" id="3.40.50.150">
    <property type="entry name" value="Vaccinia Virus protein VP39"/>
    <property type="match status" value="1"/>
</dbReference>
<keyword evidence="3" id="KW-1185">Reference proteome</keyword>
<dbReference type="OrthoDB" id="292760at2"/>
<dbReference type="eggNOG" id="COG3914">
    <property type="taxonomic scope" value="Bacteria"/>
</dbReference>
<accession>H8FUS6</accession>
<dbReference type="EMBL" id="CAHP01000027">
    <property type="protein sequence ID" value="CCG42114.1"/>
    <property type="molecule type" value="Genomic_DNA"/>
</dbReference>
<dbReference type="InterPro" id="IPR006342">
    <property type="entry name" value="FkbM_mtfrase"/>
</dbReference>
<comment type="caution">
    <text evidence="2">The sequence shown here is derived from an EMBL/GenBank/DDBJ whole genome shotgun (WGS) entry which is preliminary data.</text>
</comment>
<dbReference type="PANTHER" id="PTHR36973:SF4">
    <property type="entry name" value="NODULATION PROTEIN"/>
    <property type="match status" value="1"/>
</dbReference>
<dbReference type="InterPro" id="IPR029063">
    <property type="entry name" value="SAM-dependent_MTases_sf"/>
</dbReference>